<dbReference type="GeneID" id="36843924"/>
<feature type="compositionally biased region" description="Acidic residues" evidence="2">
    <location>
        <begin position="374"/>
        <end position="387"/>
    </location>
</feature>
<evidence type="ECO:0000256" key="2">
    <source>
        <dbReference type="SAM" id="MobiDB-lite"/>
    </source>
</evidence>
<evidence type="ECO:0000256" key="1">
    <source>
        <dbReference type="SAM" id="Coils"/>
    </source>
</evidence>
<feature type="compositionally biased region" description="Acidic residues" evidence="2">
    <location>
        <begin position="269"/>
        <end position="291"/>
    </location>
</feature>
<proteinExistence type="predicted"/>
<dbReference type="RefSeq" id="YP_009483052.1">
    <property type="nucleotide sequence ID" value="NC_037667.1"/>
</dbReference>
<accession>A0A2U7U8M8</accession>
<reference evidence="3" key="1">
    <citation type="journal article" date="2018" name="Nat. Commun.">
        <title>Diversity and evolution of the emerging Pandoraviridae family.</title>
        <authorList>
            <person name="Legendre M."/>
            <person name="Fabre E."/>
            <person name="Poirot O."/>
            <person name="Jeudy S."/>
            <person name="Lartigue A."/>
            <person name="Alempic J.M."/>
            <person name="Beucher L."/>
            <person name="Philippe N."/>
            <person name="Bertaux L."/>
            <person name="Christo-Foroux E."/>
            <person name="Labadie K."/>
            <person name="Coute Y."/>
            <person name="Abergel C."/>
            <person name="Claverie J.M."/>
        </authorList>
    </citation>
    <scope>NUCLEOTIDE SEQUENCE [LARGE SCALE GENOMIC DNA]</scope>
    <source>
        <strain evidence="3">Quercus</strain>
    </source>
</reference>
<name>A0A2U7U8M8_9VIRU</name>
<feature type="compositionally biased region" description="Basic and acidic residues" evidence="2">
    <location>
        <begin position="330"/>
        <end position="355"/>
    </location>
</feature>
<organism evidence="3">
    <name type="scientific">Pandoravirus quercus</name>
    <dbReference type="NCBI Taxonomy" id="2107709"/>
    <lineage>
        <taxon>Viruses</taxon>
        <taxon>Pandoravirus</taxon>
    </lineage>
</organism>
<keyword evidence="1" id="KW-0175">Coiled coil</keyword>
<feature type="compositionally biased region" description="Pro residues" evidence="2">
    <location>
        <begin position="19"/>
        <end position="40"/>
    </location>
</feature>
<feature type="compositionally biased region" description="Basic and acidic residues" evidence="2">
    <location>
        <begin position="292"/>
        <end position="304"/>
    </location>
</feature>
<dbReference type="KEGG" id="vg:36843924"/>
<evidence type="ECO:0000313" key="3">
    <source>
        <dbReference type="EMBL" id="AVK74783.1"/>
    </source>
</evidence>
<dbReference type="Proteomes" id="UP000248852">
    <property type="component" value="Segment"/>
</dbReference>
<feature type="region of interest" description="Disordered" evidence="2">
    <location>
        <begin position="1"/>
        <end position="74"/>
    </location>
</feature>
<gene>
    <name evidence="3" type="ORF">pqer_cds_361</name>
</gene>
<protein>
    <submittedName>
        <fullName evidence="3">Uncharacterized protein</fullName>
    </submittedName>
</protein>
<feature type="region of interest" description="Disordered" evidence="2">
    <location>
        <begin position="266"/>
        <end position="387"/>
    </location>
</feature>
<feature type="coiled-coil region" evidence="1">
    <location>
        <begin position="93"/>
        <end position="120"/>
    </location>
</feature>
<dbReference type="EMBL" id="MG011689">
    <property type="protein sequence ID" value="AVK74783.1"/>
    <property type="molecule type" value="Genomic_DNA"/>
</dbReference>
<sequence length="387" mass="42380">MAEHARTTPRMHAQGRTVLPPPPPAFGLLPSPAPRQPPEPNLGAATSQPHPPQQPLVHQQQQQQQHHPQQQQHPLAAVRVEIAALAASVNSAIVGMQAAVDGLTARLTRLEKRMADEARRALESQRVVADHVESLWRAIDGSREATNWCWARITPAAEGIARMRVRLVGHQHHQQQPPRHTHDTLSEADAIASEPALAVRLGDGAWLCVRYPMVHAPDDAGARCVWMRTTLVDEADATMRPYWIKAYDLDAQVAFLADFTNVPPCFDAEPFEDDDDDSDIVDTDADDDNDDDPKHTDVHADNARRAHSVCAAPDKKARVDVDDDDNGGGDNERSESTDSEDDRGHVDGRVVHRDLVPAPILRDGPQPNAVAHADDDDDTTSTDDGSP</sequence>
<feature type="compositionally biased region" description="Low complexity" evidence="2">
    <location>
        <begin position="55"/>
        <end position="74"/>
    </location>
</feature>